<evidence type="ECO:0000313" key="2">
    <source>
        <dbReference type="Proteomes" id="UP001381693"/>
    </source>
</evidence>
<dbReference type="Proteomes" id="UP001381693">
    <property type="component" value="Unassembled WGS sequence"/>
</dbReference>
<evidence type="ECO:0000313" key="1">
    <source>
        <dbReference type="EMBL" id="KAK7078597.1"/>
    </source>
</evidence>
<accession>A0AAN8X6E6</accession>
<sequence>MVVQQRLSITQPFDARLKFRFQVGGKERSRGGGAPGVRGRWLAATNMGRNSCGLRKTHAHSHRKGEMREIHVRSPLDGGDFLTSQLACNLRSIEGQIRESGREKTENARQEQ</sequence>
<gene>
    <name evidence="1" type="ORF">SK128_012094</name>
</gene>
<organism evidence="1 2">
    <name type="scientific">Halocaridina rubra</name>
    <name type="common">Hawaiian red shrimp</name>
    <dbReference type="NCBI Taxonomy" id="373956"/>
    <lineage>
        <taxon>Eukaryota</taxon>
        <taxon>Metazoa</taxon>
        <taxon>Ecdysozoa</taxon>
        <taxon>Arthropoda</taxon>
        <taxon>Crustacea</taxon>
        <taxon>Multicrustacea</taxon>
        <taxon>Malacostraca</taxon>
        <taxon>Eumalacostraca</taxon>
        <taxon>Eucarida</taxon>
        <taxon>Decapoda</taxon>
        <taxon>Pleocyemata</taxon>
        <taxon>Caridea</taxon>
        <taxon>Atyoidea</taxon>
        <taxon>Atyidae</taxon>
        <taxon>Halocaridina</taxon>
    </lineage>
</organism>
<keyword evidence="2" id="KW-1185">Reference proteome</keyword>
<protein>
    <submittedName>
        <fullName evidence="1">Uncharacterized protein</fullName>
    </submittedName>
</protein>
<name>A0AAN8X6E6_HALRR</name>
<dbReference type="AlphaFoldDB" id="A0AAN8X6E6"/>
<reference evidence="1 2" key="1">
    <citation type="submission" date="2023-11" db="EMBL/GenBank/DDBJ databases">
        <title>Halocaridina rubra genome assembly.</title>
        <authorList>
            <person name="Smith C."/>
        </authorList>
    </citation>
    <scope>NUCLEOTIDE SEQUENCE [LARGE SCALE GENOMIC DNA]</scope>
    <source>
        <strain evidence="1">EP-1</strain>
        <tissue evidence="1">Whole</tissue>
    </source>
</reference>
<dbReference type="EMBL" id="JAXCGZ010007745">
    <property type="protein sequence ID" value="KAK7078597.1"/>
    <property type="molecule type" value="Genomic_DNA"/>
</dbReference>
<comment type="caution">
    <text evidence="1">The sequence shown here is derived from an EMBL/GenBank/DDBJ whole genome shotgun (WGS) entry which is preliminary data.</text>
</comment>
<proteinExistence type="predicted"/>